<gene>
    <name evidence="5" type="ORF">H4R34_001594</name>
</gene>
<dbReference type="EMBL" id="JANBQB010000080">
    <property type="protein sequence ID" value="KAJ1982719.1"/>
    <property type="molecule type" value="Genomic_DNA"/>
</dbReference>
<dbReference type="OrthoDB" id="1747252at2759"/>
<dbReference type="Gene3D" id="3.30.190.20">
    <property type="match status" value="1"/>
</dbReference>
<evidence type="ECO:0000313" key="5">
    <source>
        <dbReference type="EMBL" id="KAJ1982719.1"/>
    </source>
</evidence>
<dbReference type="GO" id="GO:0005762">
    <property type="term" value="C:mitochondrial large ribosomal subunit"/>
    <property type="evidence" value="ECO:0007669"/>
    <property type="project" value="TreeGrafter"/>
</dbReference>
<proteinExistence type="inferred from homology"/>
<evidence type="ECO:0000256" key="3">
    <source>
        <dbReference type="ARBA" id="ARBA00023274"/>
    </source>
</evidence>
<evidence type="ECO:0000313" key="6">
    <source>
        <dbReference type="Proteomes" id="UP001151582"/>
    </source>
</evidence>
<dbReference type="SUPFAM" id="SSF56808">
    <property type="entry name" value="Ribosomal protein L1"/>
    <property type="match status" value="1"/>
</dbReference>
<evidence type="ECO:0000256" key="4">
    <source>
        <dbReference type="RuleBase" id="RU000659"/>
    </source>
</evidence>
<dbReference type="FunFam" id="3.40.50.790:FF:000001">
    <property type="entry name" value="50S ribosomal protein L1"/>
    <property type="match status" value="1"/>
</dbReference>
<name>A0A9W8B440_9FUNG</name>
<dbReference type="Proteomes" id="UP001151582">
    <property type="component" value="Unassembled WGS sequence"/>
</dbReference>
<evidence type="ECO:0000256" key="1">
    <source>
        <dbReference type="ARBA" id="ARBA00010531"/>
    </source>
</evidence>
<dbReference type="PANTHER" id="PTHR36427">
    <property type="entry name" value="54S RIBOSOMAL PROTEIN L1, MITOCHONDRIAL"/>
    <property type="match status" value="1"/>
</dbReference>
<feature type="non-terminal residue" evidence="5">
    <location>
        <position position="1"/>
    </location>
</feature>
<dbReference type="CDD" id="cd00403">
    <property type="entry name" value="Ribosomal_L1"/>
    <property type="match status" value="1"/>
</dbReference>
<dbReference type="PROSITE" id="PS01199">
    <property type="entry name" value="RIBOSOMAL_L1"/>
    <property type="match status" value="1"/>
</dbReference>
<keyword evidence="2 4" id="KW-0689">Ribosomal protein</keyword>
<evidence type="ECO:0000256" key="2">
    <source>
        <dbReference type="ARBA" id="ARBA00022980"/>
    </source>
</evidence>
<dbReference type="GO" id="GO:0003735">
    <property type="term" value="F:structural constituent of ribosome"/>
    <property type="evidence" value="ECO:0007669"/>
    <property type="project" value="TreeGrafter"/>
</dbReference>
<dbReference type="InterPro" id="IPR028364">
    <property type="entry name" value="Ribosomal_uL1/biogenesis"/>
</dbReference>
<dbReference type="PANTHER" id="PTHR36427:SF3">
    <property type="entry name" value="LARGE RIBOSOMAL SUBUNIT PROTEIN UL1M"/>
    <property type="match status" value="1"/>
</dbReference>
<accession>A0A9W8B440</accession>
<dbReference type="InterPro" id="IPR023673">
    <property type="entry name" value="Ribosomal_uL1_CS"/>
</dbReference>
<dbReference type="InterPro" id="IPR023674">
    <property type="entry name" value="Ribosomal_uL1-like"/>
</dbReference>
<dbReference type="AlphaFoldDB" id="A0A9W8B440"/>
<dbReference type="Gene3D" id="3.40.50.790">
    <property type="match status" value="1"/>
</dbReference>
<organism evidence="5 6">
    <name type="scientific">Dimargaris verticillata</name>
    <dbReference type="NCBI Taxonomy" id="2761393"/>
    <lineage>
        <taxon>Eukaryota</taxon>
        <taxon>Fungi</taxon>
        <taxon>Fungi incertae sedis</taxon>
        <taxon>Zoopagomycota</taxon>
        <taxon>Kickxellomycotina</taxon>
        <taxon>Dimargaritomycetes</taxon>
        <taxon>Dimargaritales</taxon>
        <taxon>Dimargaritaceae</taxon>
        <taxon>Dimargaris</taxon>
    </lineage>
</organism>
<comment type="caution">
    <text evidence="5">The sequence shown here is derived from an EMBL/GenBank/DDBJ whole genome shotgun (WGS) entry which is preliminary data.</text>
</comment>
<keyword evidence="3 4" id="KW-0687">Ribonucleoprotein</keyword>
<sequence length="276" mass="30173">YTMLGPWRSTRALMSLTPGAVLVRRPVTATLPVASLTRTYASRKQGQAKKTKRHLGPPPNTVDLATAVSVLKAYEVGRPNCSLQLHVQCFYEKHLPPVRGSCLLPKSVQDEVRVLVFAQGTQAKEAEEAGAYIVGGAELLSDIVEGKLTFDKCLSSVEMMPTVAKIARYLGPKGLMPTKNRGTVTNDLAAAVKYARSTFDYQMDKHGVVHCVVARAGFTQDEVRTNIDILMQSIRRQTPANKKGTSKSQQITRTVMLTTPRLRNDTADREGGMMGA</sequence>
<protein>
    <recommendedName>
        <fullName evidence="4">Ribosomal protein</fullName>
    </recommendedName>
</protein>
<keyword evidence="6" id="KW-1185">Reference proteome</keyword>
<comment type="similarity">
    <text evidence="1 4">Belongs to the universal ribosomal protein uL1 family.</text>
</comment>
<dbReference type="InterPro" id="IPR016095">
    <property type="entry name" value="Ribosomal_uL1_3-a/b-sand"/>
</dbReference>
<reference evidence="5" key="1">
    <citation type="submission" date="2022-07" db="EMBL/GenBank/DDBJ databases">
        <title>Phylogenomic reconstructions and comparative analyses of Kickxellomycotina fungi.</title>
        <authorList>
            <person name="Reynolds N.K."/>
            <person name="Stajich J.E."/>
            <person name="Barry K."/>
            <person name="Grigoriev I.V."/>
            <person name="Crous P."/>
            <person name="Smith M.E."/>
        </authorList>
    </citation>
    <scope>NUCLEOTIDE SEQUENCE</scope>
    <source>
        <strain evidence="5">RSA 567</strain>
    </source>
</reference>
<dbReference type="Pfam" id="PF00687">
    <property type="entry name" value="Ribosomal_L1"/>
    <property type="match status" value="1"/>
</dbReference>